<sequence length="110" mass="12183">MSSIRGNDLANREKTDEAATFKKAFQTVDRPPVTERDIHEQYMREPPRNITPEPSADRKTLELLKEGAREETDTKQDGVLGNQATGKTLQQDALEDLTTGSSVHPGNPPP</sequence>
<gene>
    <name evidence="2" type="ORF">ONZ51_g9351</name>
</gene>
<dbReference type="Proteomes" id="UP001215151">
    <property type="component" value="Unassembled WGS sequence"/>
</dbReference>
<feature type="compositionally biased region" description="Basic and acidic residues" evidence="1">
    <location>
        <begin position="32"/>
        <end position="47"/>
    </location>
</feature>
<feature type="compositionally biased region" description="Basic and acidic residues" evidence="1">
    <location>
        <begin position="10"/>
        <end position="20"/>
    </location>
</feature>
<name>A0AAD7TP10_9APHY</name>
<protein>
    <submittedName>
        <fullName evidence="2">Uncharacterized protein</fullName>
    </submittedName>
</protein>
<evidence type="ECO:0000313" key="2">
    <source>
        <dbReference type="EMBL" id="KAJ8468890.1"/>
    </source>
</evidence>
<reference evidence="2" key="1">
    <citation type="submission" date="2022-11" db="EMBL/GenBank/DDBJ databases">
        <title>Genome Sequence of Cubamyces cubensis.</title>
        <authorList>
            <person name="Buettner E."/>
        </authorList>
    </citation>
    <scope>NUCLEOTIDE SEQUENCE</scope>
    <source>
        <strain evidence="2">MPL-01</strain>
    </source>
</reference>
<evidence type="ECO:0000256" key="1">
    <source>
        <dbReference type="SAM" id="MobiDB-lite"/>
    </source>
</evidence>
<organism evidence="2 3">
    <name type="scientific">Trametes cubensis</name>
    <dbReference type="NCBI Taxonomy" id="1111947"/>
    <lineage>
        <taxon>Eukaryota</taxon>
        <taxon>Fungi</taxon>
        <taxon>Dikarya</taxon>
        <taxon>Basidiomycota</taxon>
        <taxon>Agaricomycotina</taxon>
        <taxon>Agaricomycetes</taxon>
        <taxon>Polyporales</taxon>
        <taxon>Polyporaceae</taxon>
        <taxon>Trametes</taxon>
    </lineage>
</organism>
<feature type="region of interest" description="Disordered" evidence="1">
    <location>
        <begin position="1"/>
        <end position="110"/>
    </location>
</feature>
<evidence type="ECO:0000313" key="3">
    <source>
        <dbReference type="Proteomes" id="UP001215151"/>
    </source>
</evidence>
<dbReference type="AlphaFoldDB" id="A0AAD7TP10"/>
<comment type="caution">
    <text evidence="2">The sequence shown here is derived from an EMBL/GenBank/DDBJ whole genome shotgun (WGS) entry which is preliminary data.</text>
</comment>
<feature type="compositionally biased region" description="Basic and acidic residues" evidence="1">
    <location>
        <begin position="55"/>
        <end position="76"/>
    </location>
</feature>
<keyword evidence="3" id="KW-1185">Reference proteome</keyword>
<feature type="compositionally biased region" description="Polar residues" evidence="1">
    <location>
        <begin position="82"/>
        <end position="91"/>
    </location>
</feature>
<accession>A0AAD7TP10</accession>
<proteinExistence type="predicted"/>
<dbReference type="EMBL" id="JAPEVG010000316">
    <property type="protein sequence ID" value="KAJ8468890.1"/>
    <property type="molecule type" value="Genomic_DNA"/>
</dbReference>